<evidence type="ECO:0000313" key="3">
    <source>
        <dbReference type="Proteomes" id="UP000770661"/>
    </source>
</evidence>
<keyword evidence="1" id="KW-1133">Transmembrane helix</keyword>
<dbReference type="AlphaFoldDB" id="A0A8J4XZH6"/>
<name>A0A8J4XZH6_CHIOP</name>
<feature type="transmembrane region" description="Helical" evidence="1">
    <location>
        <begin position="26"/>
        <end position="49"/>
    </location>
</feature>
<reference evidence="2" key="1">
    <citation type="submission" date="2020-07" db="EMBL/GenBank/DDBJ databases">
        <title>The High-quality genome of the commercially important snow crab, Chionoecetes opilio.</title>
        <authorList>
            <person name="Jeong J.-H."/>
            <person name="Ryu S."/>
        </authorList>
    </citation>
    <scope>NUCLEOTIDE SEQUENCE</scope>
    <source>
        <strain evidence="2">MADBK_172401_WGS</strain>
        <tissue evidence="2">Digestive gland</tissue>
    </source>
</reference>
<keyword evidence="3" id="KW-1185">Reference proteome</keyword>
<sequence>MTGEEEDQMLCQPRSLLEAYRRQESWYLVLLGVVIGLVVVVVVLCVLVLRRTKGSHTKLSLTRGIAALSVKTSGNGKTAYRPMAQESSDTLITTIPFHDLTSEEED</sequence>
<comment type="caution">
    <text evidence="2">The sequence shown here is derived from an EMBL/GenBank/DDBJ whole genome shotgun (WGS) entry which is preliminary data.</text>
</comment>
<dbReference type="EMBL" id="JACEEZ010019844">
    <property type="protein sequence ID" value="KAG0715269.1"/>
    <property type="molecule type" value="Genomic_DNA"/>
</dbReference>
<proteinExistence type="predicted"/>
<gene>
    <name evidence="2" type="ORF">GWK47_012320</name>
</gene>
<keyword evidence="1" id="KW-0812">Transmembrane</keyword>
<accession>A0A8J4XZH6</accession>
<organism evidence="2 3">
    <name type="scientific">Chionoecetes opilio</name>
    <name type="common">Atlantic snow crab</name>
    <name type="synonym">Cancer opilio</name>
    <dbReference type="NCBI Taxonomy" id="41210"/>
    <lineage>
        <taxon>Eukaryota</taxon>
        <taxon>Metazoa</taxon>
        <taxon>Ecdysozoa</taxon>
        <taxon>Arthropoda</taxon>
        <taxon>Crustacea</taxon>
        <taxon>Multicrustacea</taxon>
        <taxon>Malacostraca</taxon>
        <taxon>Eumalacostraca</taxon>
        <taxon>Eucarida</taxon>
        <taxon>Decapoda</taxon>
        <taxon>Pleocyemata</taxon>
        <taxon>Brachyura</taxon>
        <taxon>Eubrachyura</taxon>
        <taxon>Majoidea</taxon>
        <taxon>Majidae</taxon>
        <taxon>Chionoecetes</taxon>
    </lineage>
</organism>
<dbReference type="Proteomes" id="UP000770661">
    <property type="component" value="Unassembled WGS sequence"/>
</dbReference>
<keyword evidence="1" id="KW-0472">Membrane</keyword>
<evidence type="ECO:0000313" key="2">
    <source>
        <dbReference type="EMBL" id="KAG0715269.1"/>
    </source>
</evidence>
<evidence type="ECO:0000256" key="1">
    <source>
        <dbReference type="SAM" id="Phobius"/>
    </source>
</evidence>
<protein>
    <submittedName>
        <fullName evidence="2">Uncharacterized protein</fullName>
    </submittedName>
</protein>